<dbReference type="EMBL" id="WUMV01000007">
    <property type="protein sequence ID" value="MXN66336.1"/>
    <property type="molecule type" value="Genomic_DNA"/>
</dbReference>
<evidence type="ECO:0000313" key="5">
    <source>
        <dbReference type="EMBL" id="MXN66336.1"/>
    </source>
</evidence>
<dbReference type="Proteomes" id="UP000433101">
    <property type="component" value="Unassembled WGS sequence"/>
</dbReference>
<dbReference type="InterPro" id="IPR000524">
    <property type="entry name" value="Tscrpt_reg_HTH_GntR"/>
</dbReference>
<keyword evidence="6" id="KW-1185">Reference proteome</keyword>
<evidence type="ECO:0000256" key="2">
    <source>
        <dbReference type="ARBA" id="ARBA00023125"/>
    </source>
</evidence>
<keyword evidence="1" id="KW-0805">Transcription regulation</keyword>
<dbReference type="Gene3D" id="1.10.10.10">
    <property type="entry name" value="Winged helix-like DNA-binding domain superfamily/Winged helix DNA-binding domain"/>
    <property type="match status" value="1"/>
</dbReference>
<dbReference type="GO" id="GO:0003700">
    <property type="term" value="F:DNA-binding transcription factor activity"/>
    <property type="evidence" value="ECO:0007669"/>
    <property type="project" value="InterPro"/>
</dbReference>
<comment type="caution">
    <text evidence="5">The sequence shown here is derived from an EMBL/GenBank/DDBJ whole genome shotgun (WGS) entry which is preliminary data.</text>
</comment>
<protein>
    <submittedName>
        <fullName evidence="5">GntR family transcriptional regulator</fullName>
    </submittedName>
</protein>
<keyword evidence="3" id="KW-0804">Transcription</keyword>
<dbReference type="AlphaFoldDB" id="A0A7X3LWH2"/>
<reference evidence="5 6" key="1">
    <citation type="submission" date="2019-12" db="EMBL/GenBank/DDBJ databases">
        <authorList>
            <person name="Li M."/>
        </authorList>
    </citation>
    <scope>NUCLEOTIDE SEQUENCE [LARGE SCALE GENOMIC DNA]</scope>
    <source>
        <strain evidence="5 6">GBMRC 2046</strain>
    </source>
</reference>
<dbReference type="PANTHER" id="PTHR43537">
    <property type="entry name" value="TRANSCRIPTIONAL REGULATOR, GNTR FAMILY"/>
    <property type="match status" value="1"/>
</dbReference>
<gene>
    <name evidence="5" type="ORF">GR183_15585</name>
</gene>
<evidence type="ECO:0000313" key="6">
    <source>
        <dbReference type="Proteomes" id="UP000433101"/>
    </source>
</evidence>
<proteinExistence type="predicted"/>
<sequence length="136" mass="14810">MTLQCRSQAIPDVGGASAPRIHRLLSARAVANELRPGARISGSEIAAGCGASRRPVREACIKLAEEGLLEARPQRGTFVREIAVSVVKDARFLELDDRLHAFLDRLSMLRSSIIKPVERHAPNADCRPELFENAGS</sequence>
<dbReference type="SUPFAM" id="SSF46785">
    <property type="entry name" value="Winged helix' DNA-binding domain"/>
    <property type="match status" value="1"/>
</dbReference>
<dbReference type="SMART" id="SM00345">
    <property type="entry name" value="HTH_GNTR"/>
    <property type="match status" value="1"/>
</dbReference>
<name>A0A7X3LWH2_9HYPH</name>
<dbReference type="Pfam" id="PF00392">
    <property type="entry name" value="GntR"/>
    <property type="match status" value="1"/>
</dbReference>
<organism evidence="5 6">
    <name type="scientific">Stappia sediminis</name>
    <dbReference type="NCBI Taxonomy" id="2692190"/>
    <lineage>
        <taxon>Bacteria</taxon>
        <taxon>Pseudomonadati</taxon>
        <taxon>Pseudomonadota</taxon>
        <taxon>Alphaproteobacteria</taxon>
        <taxon>Hyphomicrobiales</taxon>
        <taxon>Stappiaceae</taxon>
        <taxon>Stappia</taxon>
    </lineage>
</organism>
<dbReference type="PROSITE" id="PS50949">
    <property type="entry name" value="HTH_GNTR"/>
    <property type="match status" value="1"/>
</dbReference>
<dbReference type="InterPro" id="IPR036390">
    <property type="entry name" value="WH_DNA-bd_sf"/>
</dbReference>
<evidence type="ECO:0000259" key="4">
    <source>
        <dbReference type="PROSITE" id="PS50949"/>
    </source>
</evidence>
<dbReference type="PANTHER" id="PTHR43537:SF45">
    <property type="entry name" value="GNTR FAMILY REGULATORY PROTEIN"/>
    <property type="match status" value="1"/>
</dbReference>
<dbReference type="InterPro" id="IPR036388">
    <property type="entry name" value="WH-like_DNA-bd_sf"/>
</dbReference>
<evidence type="ECO:0000256" key="1">
    <source>
        <dbReference type="ARBA" id="ARBA00023015"/>
    </source>
</evidence>
<keyword evidence="2" id="KW-0238">DNA-binding</keyword>
<dbReference type="GO" id="GO:0003677">
    <property type="term" value="F:DNA binding"/>
    <property type="evidence" value="ECO:0007669"/>
    <property type="project" value="UniProtKB-KW"/>
</dbReference>
<accession>A0A7X3LWH2</accession>
<feature type="domain" description="HTH gntR-type" evidence="4">
    <location>
        <begin position="15"/>
        <end position="82"/>
    </location>
</feature>
<evidence type="ECO:0000256" key="3">
    <source>
        <dbReference type="ARBA" id="ARBA00023163"/>
    </source>
</evidence>